<dbReference type="Gene3D" id="1.10.3720.10">
    <property type="entry name" value="MetI-like"/>
    <property type="match status" value="1"/>
</dbReference>
<dbReference type="GO" id="GO:0022857">
    <property type="term" value="F:transmembrane transporter activity"/>
    <property type="evidence" value="ECO:0007669"/>
    <property type="project" value="InterPro"/>
</dbReference>
<keyword evidence="14" id="KW-1185">Reference proteome</keyword>
<comment type="similarity">
    <text evidence="3">Belongs to the binding-protein-dependent transport system permease family. HisMQ subfamily.</text>
</comment>
<evidence type="ECO:0000256" key="2">
    <source>
        <dbReference type="ARBA" id="ARBA00004429"/>
    </source>
</evidence>
<feature type="transmembrane region" description="Helical" evidence="11">
    <location>
        <begin position="96"/>
        <end position="121"/>
    </location>
</feature>
<keyword evidence="6" id="KW-1003">Cell membrane</keyword>
<dbReference type="InterPro" id="IPR000515">
    <property type="entry name" value="MetI-like"/>
</dbReference>
<keyword evidence="7 11" id="KW-0812">Transmembrane</keyword>
<dbReference type="Pfam" id="PF00528">
    <property type="entry name" value="BPD_transp_1"/>
    <property type="match status" value="1"/>
</dbReference>
<dbReference type="EMBL" id="CP031222">
    <property type="protein sequence ID" value="AXI02775.1"/>
    <property type="molecule type" value="Genomic_DNA"/>
</dbReference>
<evidence type="ECO:0000256" key="4">
    <source>
        <dbReference type="ARBA" id="ARBA00016506"/>
    </source>
</evidence>
<feature type="transmembrane region" description="Helical" evidence="11">
    <location>
        <begin position="64"/>
        <end position="84"/>
    </location>
</feature>
<dbReference type="NCBIfam" id="TIGR01726">
    <property type="entry name" value="HEQRo_perm_3TM"/>
    <property type="match status" value="1"/>
</dbReference>
<comment type="subcellular location">
    <subcellularLocation>
        <location evidence="2">Cell inner membrane</location>
        <topology evidence="2">Multi-pass membrane protein</topology>
    </subcellularLocation>
    <subcellularLocation>
        <location evidence="11">Cell membrane</location>
        <topology evidence="11">Multi-pass membrane protein</topology>
    </subcellularLocation>
</comment>
<evidence type="ECO:0000256" key="7">
    <source>
        <dbReference type="ARBA" id="ARBA00022692"/>
    </source>
</evidence>
<keyword evidence="9 11" id="KW-1133">Transmembrane helix</keyword>
<keyword evidence="8" id="KW-0029">Amino-acid transport</keyword>
<sequence length="262" mass="28178">MSLKFLSWPASWGRQSKSSATIAIAIVILLLFLWLLAIPLAHIPSPIGENAQEFAKATRITVELAIIAGVIGVVLGVIAALGKLSRFGIIRLISGFYIWVIRGTPLLVQILFVYLALPIFIPSLQFSDFTSAAIALALNAGAYNAEAIRSGLLAVPKGQVEAAQSLGLSAWHTATDIVFPQAFKVALPPLVNNFIALLKDTSLAYAIGVVELTNVGNRIQAETFQPIPTLMTTAVIYLLLTTILTQISNAVERRFDVEGRQS</sequence>
<organism evidence="13 14">
    <name type="scientific">Aquirhabdus parva</name>
    <dbReference type="NCBI Taxonomy" id="2283318"/>
    <lineage>
        <taxon>Bacteria</taxon>
        <taxon>Pseudomonadati</taxon>
        <taxon>Pseudomonadota</taxon>
        <taxon>Gammaproteobacteria</taxon>
        <taxon>Moraxellales</taxon>
        <taxon>Moraxellaceae</taxon>
        <taxon>Aquirhabdus</taxon>
    </lineage>
</organism>
<accession>A0A345P666</accession>
<dbReference type="PANTHER" id="PTHR30614">
    <property type="entry name" value="MEMBRANE COMPONENT OF AMINO ACID ABC TRANSPORTER"/>
    <property type="match status" value="1"/>
</dbReference>
<gene>
    <name evidence="13" type="ORF">HYN46_07960</name>
</gene>
<dbReference type="InterPro" id="IPR035906">
    <property type="entry name" value="MetI-like_sf"/>
</dbReference>
<dbReference type="GO" id="GO:0006865">
    <property type="term" value="P:amino acid transport"/>
    <property type="evidence" value="ECO:0007669"/>
    <property type="project" value="UniProtKB-KW"/>
</dbReference>
<evidence type="ECO:0000313" key="13">
    <source>
        <dbReference type="EMBL" id="AXI02775.1"/>
    </source>
</evidence>
<dbReference type="SUPFAM" id="SSF161098">
    <property type="entry name" value="MetI-like"/>
    <property type="match status" value="1"/>
</dbReference>
<dbReference type="AlphaFoldDB" id="A0A345P666"/>
<evidence type="ECO:0000256" key="9">
    <source>
        <dbReference type="ARBA" id="ARBA00022989"/>
    </source>
</evidence>
<dbReference type="FunFam" id="1.10.3720.10:FF:000033">
    <property type="entry name" value="Polar amino acid ABC transporter permease"/>
    <property type="match status" value="1"/>
</dbReference>
<proteinExistence type="inferred from homology"/>
<dbReference type="RefSeq" id="WP_114898885.1">
    <property type="nucleotide sequence ID" value="NZ_CP031222.1"/>
</dbReference>
<evidence type="ECO:0000256" key="5">
    <source>
        <dbReference type="ARBA" id="ARBA00022448"/>
    </source>
</evidence>
<dbReference type="CDD" id="cd06261">
    <property type="entry name" value="TM_PBP2"/>
    <property type="match status" value="1"/>
</dbReference>
<name>A0A345P666_9GAMM</name>
<keyword evidence="10 11" id="KW-0472">Membrane</keyword>
<evidence type="ECO:0000256" key="8">
    <source>
        <dbReference type="ARBA" id="ARBA00022970"/>
    </source>
</evidence>
<dbReference type="KEGG" id="mbah:HYN46_07960"/>
<evidence type="ECO:0000256" key="3">
    <source>
        <dbReference type="ARBA" id="ARBA00010072"/>
    </source>
</evidence>
<dbReference type="InterPro" id="IPR043429">
    <property type="entry name" value="ArtM/GltK/GlnP/TcyL/YhdX-like"/>
</dbReference>
<evidence type="ECO:0000256" key="11">
    <source>
        <dbReference type="RuleBase" id="RU363032"/>
    </source>
</evidence>
<dbReference type="Proteomes" id="UP000253940">
    <property type="component" value="Chromosome"/>
</dbReference>
<dbReference type="OrthoDB" id="6534575at2"/>
<dbReference type="PANTHER" id="PTHR30614:SF20">
    <property type="entry name" value="GLUTAMINE TRANSPORT SYSTEM PERMEASE PROTEIN GLNP"/>
    <property type="match status" value="1"/>
</dbReference>
<comment type="function">
    <text evidence="1">Part of the binding-protein-dependent transport system for glutamine; probably responsible for the translocation of the substrate across the membrane.</text>
</comment>
<evidence type="ECO:0000256" key="1">
    <source>
        <dbReference type="ARBA" id="ARBA00003159"/>
    </source>
</evidence>
<dbReference type="GO" id="GO:0043190">
    <property type="term" value="C:ATP-binding cassette (ABC) transporter complex"/>
    <property type="evidence" value="ECO:0007669"/>
    <property type="project" value="InterPro"/>
</dbReference>
<keyword evidence="5 11" id="KW-0813">Transport</keyword>
<dbReference type="PROSITE" id="PS50928">
    <property type="entry name" value="ABC_TM1"/>
    <property type="match status" value="1"/>
</dbReference>
<protein>
    <recommendedName>
        <fullName evidence="4">Putative glutamine transport system permease protein GlnP</fullName>
    </recommendedName>
</protein>
<evidence type="ECO:0000313" key="14">
    <source>
        <dbReference type="Proteomes" id="UP000253940"/>
    </source>
</evidence>
<reference evidence="13 14" key="1">
    <citation type="submission" date="2018-07" db="EMBL/GenBank/DDBJ databases">
        <title>Genome sequencing of Moraxellaceae gen. HYN0046.</title>
        <authorList>
            <person name="Kim M."/>
            <person name="Yi H."/>
        </authorList>
    </citation>
    <scope>NUCLEOTIDE SEQUENCE [LARGE SCALE GENOMIC DNA]</scope>
    <source>
        <strain evidence="13 14">HYN0046</strain>
    </source>
</reference>
<dbReference type="InterPro" id="IPR010065">
    <property type="entry name" value="AA_ABC_transptr_permease_3TM"/>
</dbReference>
<feature type="transmembrane region" description="Helical" evidence="11">
    <location>
        <begin position="21"/>
        <end position="44"/>
    </location>
</feature>
<evidence type="ECO:0000259" key="12">
    <source>
        <dbReference type="PROSITE" id="PS50928"/>
    </source>
</evidence>
<evidence type="ECO:0000256" key="10">
    <source>
        <dbReference type="ARBA" id="ARBA00023136"/>
    </source>
</evidence>
<evidence type="ECO:0000256" key="6">
    <source>
        <dbReference type="ARBA" id="ARBA00022475"/>
    </source>
</evidence>
<feature type="domain" description="ABC transmembrane type-1" evidence="12">
    <location>
        <begin position="58"/>
        <end position="248"/>
    </location>
</feature>